<keyword evidence="4" id="KW-0804">Transcription</keyword>
<dbReference type="SUPFAM" id="SSF47459">
    <property type="entry name" value="HLH, helix-loop-helix DNA-binding domain"/>
    <property type="match status" value="1"/>
</dbReference>
<dbReference type="GO" id="GO:0046983">
    <property type="term" value="F:protein dimerization activity"/>
    <property type="evidence" value="ECO:0007669"/>
    <property type="project" value="InterPro"/>
</dbReference>
<dbReference type="PANTHER" id="PTHR13935">
    <property type="entry name" value="ACHAETE-SCUTE TRANSCRIPTION FACTOR-RELATED"/>
    <property type="match status" value="1"/>
</dbReference>
<dbReference type="InterPro" id="IPR011598">
    <property type="entry name" value="bHLH_dom"/>
</dbReference>
<keyword evidence="3" id="KW-0238">DNA-binding</keyword>
<evidence type="ECO:0000256" key="2">
    <source>
        <dbReference type="ARBA" id="ARBA00023015"/>
    </source>
</evidence>
<evidence type="ECO:0000256" key="1">
    <source>
        <dbReference type="ARBA" id="ARBA00004123"/>
    </source>
</evidence>
<evidence type="ECO:0000313" key="9">
    <source>
        <dbReference type="Proteomes" id="UP001408789"/>
    </source>
</evidence>
<keyword evidence="9" id="KW-1185">Reference proteome</keyword>
<evidence type="ECO:0000259" key="7">
    <source>
        <dbReference type="PROSITE" id="PS50888"/>
    </source>
</evidence>
<evidence type="ECO:0000313" key="8">
    <source>
        <dbReference type="EMBL" id="KAK9070347.1"/>
    </source>
</evidence>
<evidence type="ECO:0000256" key="3">
    <source>
        <dbReference type="ARBA" id="ARBA00023125"/>
    </source>
</evidence>
<dbReference type="GO" id="GO:0000981">
    <property type="term" value="F:DNA-binding transcription factor activity, RNA polymerase II-specific"/>
    <property type="evidence" value="ECO:0007669"/>
    <property type="project" value="TreeGrafter"/>
</dbReference>
<feature type="domain" description="BHLH" evidence="7">
    <location>
        <begin position="92"/>
        <end position="144"/>
    </location>
</feature>
<dbReference type="Pfam" id="PF00010">
    <property type="entry name" value="HLH"/>
    <property type="match status" value="1"/>
</dbReference>
<proteinExistence type="predicted"/>
<reference evidence="8 9" key="1">
    <citation type="submission" date="2024-04" db="EMBL/GenBank/DDBJ databases">
        <title>The reference genome of an endangered Asteraceae, Deinandra increscens subsp. villosa, native to the Central Coast of California.</title>
        <authorList>
            <person name="Guilliams M."/>
            <person name="Hasenstab-Lehman K."/>
            <person name="Meyer R."/>
            <person name="Mcevoy S."/>
        </authorList>
    </citation>
    <scope>NUCLEOTIDE SEQUENCE [LARGE SCALE GENOMIC DNA]</scope>
    <source>
        <tissue evidence="8">Leaf</tissue>
    </source>
</reference>
<dbReference type="Gene3D" id="4.10.280.10">
    <property type="entry name" value="Helix-loop-helix DNA-binding domain"/>
    <property type="match status" value="1"/>
</dbReference>
<comment type="caution">
    <text evidence="8">The sequence shown here is derived from an EMBL/GenBank/DDBJ whole genome shotgun (WGS) entry which is preliminary data.</text>
</comment>
<accession>A0AAP0H3H4</accession>
<dbReference type="PROSITE" id="PS50888">
    <property type="entry name" value="BHLH"/>
    <property type="match status" value="1"/>
</dbReference>
<name>A0AAP0H3H4_9ASTR</name>
<evidence type="ECO:0000256" key="4">
    <source>
        <dbReference type="ARBA" id="ARBA00023163"/>
    </source>
</evidence>
<protein>
    <recommendedName>
        <fullName evidence="7">BHLH domain-containing protein</fullName>
    </recommendedName>
</protein>
<dbReference type="Proteomes" id="UP001408789">
    <property type="component" value="Unassembled WGS sequence"/>
</dbReference>
<dbReference type="GO" id="GO:0090575">
    <property type="term" value="C:RNA polymerase II transcription regulator complex"/>
    <property type="evidence" value="ECO:0007669"/>
    <property type="project" value="TreeGrafter"/>
</dbReference>
<dbReference type="InterPro" id="IPR015660">
    <property type="entry name" value="MASH1/Ascl1a-like"/>
</dbReference>
<dbReference type="AlphaFoldDB" id="A0AAP0H3H4"/>
<keyword evidence="5" id="KW-0539">Nucleus</keyword>
<evidence type="ECO:0000256" key="5">
    <source>
        <dbReference type="ARBA" id="ARBA00023242"/>
    </source>
</evidence>
<sequence length="256" mass="28812">MDIPNTKPNQIMFSLRENDDFLDHDHPDLISFQQQDQTPDLHQHDVSNVDMKGKSSINYAGSSSRKRGGNRPSNKPSPGGGGGGDGENDQIQKKMVHREMERQRRQEMAKLYASLRDLLPLEFIKGNRSISDHMYQAMHYIKEMEETVKGLSAKRDQLKSFSNSNENSNKVSVSFSNGGVEISINSCLIEDGFSLSKVLNTLVEEGLNVITCTLTKVKDRLHHSIQTEVVDGQALIDPSMLQQRLSFVANFQQDFD</sequence>
<organism evidence="8 9">
    <name type="scientific">Deinandra increscens subsp. villosa</name>
    <dbReference type="NCBI Taxonomy" id="3103831"/>
    <lineage>
        <taxon>Eukaryota</taxon>
        <taxon>Viridiplantae</taxon>
        <taxon>Streptophyta</taxon>
        <taxon>Embryophyta</taxon>
        <taxon>Tracheophyta</taxon>
        <taxon>Spermatophyta</taxon>
        <taxon>Magnoliopsida</taxon>
        <taxon>eudicotyledons</taxon>
        <taxon>Gunneridae</taxon>
        <taxon>Pentapetalae</taxon>
        <taxon>asterids</taxon>
        <taxon>campanulids</taxon>
        <taxon>Asterales</taxon>
        <taxon>Asteraceae</taxon>
        <taxon>Asteroideae</taxon>
        <taxon>Heliantheae alliance</taxon>
        <taxon>Madieae</taxon>
        <taxon>Madiinae</taxon>
        <taxon>Deinandra</taxon>
    </lineage>
</organism>
<gene>
    <name evidence="8" type="ORF">SSX86_010748</name>
</gene>
<dbReference type="CDD" id="cd18914">
    <property type="entry name" value="bHLH_AtORG2_like"/>
    <property type="match status" value="1"/>
</dbReference>
<evidence type="ECO:0000256" key="6">
    <source>
        <dbReference type="SAM" id="MobiDB-lite"/>
    </source>
</evidence>
<feature type="region of interest" description="Disordered" evidence="6">
    <location>
        <begin position="33"/>
        <end position="89"/>
    </location>
</feature>
<comment type="subcellular location">
    <subcellularLocation>
        <location evidence="1">Nucleus</location>
    </subcellularLocation>
</comment>
<dbReference type="EMBL" id="JBCNJP010000012">
    <property type="protein sequence ID" value="KAK9070347.1"/>
    <property type="molecule type" value="Genomic_DNA"/>
</dbReference>
<dbReference type="InterPro" id="IPR036638">
    <property type="entry name" value="HLH_DNA-bd_sf"/>
</dbReference>
<dbReference type="PANTHER" id="PTHR13935:SF106">
    <property type="entry name" value="ACHAETE-SCUTE COMPLEX PROTEIN T5-RELATED"/>
    <property type="match status" value="1"/>
</dbReference>
<dbReference type="GO" id="GO:0000977">
    <property type="term" value="F:RNA polymerase II transcription regulatory region sequence-specific DNA binding"/>
    <property type="evidence" value="ECO:0007669"/>
    <property type="project" value="TreeGrafter"/>
</dbReference>
<keyword evidence="2" id="KW-0805">Transcription regulation</keyword>
<feature type="compositionally biased region" description="Basic and acidic residues" evidence="6">
    <location>
        <begin position="39"/>
        <end position="53"/>
    </location>
</feature>